<proteinExistence type="predicted"/>
<evidence type="ECO:0008006" key="3">
    <source>
        <dbReference type="Google" id="ProtNLM"/>
    </source>
</evidence>
<evidence type="ECO:0000313" key="1">
    <source>
        <dbReference type="EMBL" id="MFC5240811.1"/>
    </source>
</evidence>
<dbReference type="RefSeq" id="WP_344557925.1">
    <property type="nucleotide sequence ID" value="NZ_BAAATG010000010.1"/>
</dbReference>
<name>A0ABW0DPN3_9ACTN</name>
<comment type="caution">
    <text evidence="1">The sequence shown here is derived from an EMBL/GenBank/DDBJ whole genome shotgun (WGS) entry which is preliminary data.</text>
</comment>
<sequence length="128" mass="14554">MKLLRSPWTPGPDHGRDGSVLVSVTDFRLDRVMDLPGVHRAARQLANGWPELEGAYGMWLWARPVARRCGAVAVWRNEAALNRFIAWRPHVEIMRAYRGRGALTSTTWRSDVFDPAETWARARACLLT</sequence>
<accession>A0ABW0DPN3</accession>
<evidence type="ECO:0000313" key="2">
    <source>
        <dbReference type="Proteomes" id="UP001596035"/>
    </source>
</evidence>
<dbReference type="EMBL" id="JBHSKN010000011">
    <property type="protein sequence ID" value="MFC5240811.1"/>
    <property type="molecule type" value="Genomic_DNA"/>
</dbReference>
<protein>
    <recommendedName>
        <fullName evidence="3">DUF3291 domain-containing protein</fullName>
    </recommendedName>
</protein>
<gene>
    <name evidence="1" type="ORF">ACFPWV_12955</name>
</gene>
<reference evidence="2" key="1">
    <citation type="journal article" date="2019" name="Int. J. Syst. Evol. Microbiol.">
        <title>The Global Catalogue of Microorganisms (GCM) 10K type strain sequencing project: providing services to taxonomists for standard genome sequencing and annotation.</title>
        <authorList>
            <consortium name="The Broad Institute Genomics Platform"/>
            <consortium name="The Broad Institute Genome Sequencing Center for Infectious Disease"/>
            <person name="Wu L."/>
            <person name="Ma J."/>
        </authorList>
    </citation>
    <scope>NUCLEOTIDE SEQUENCE [LARGE SCALE GENOMIC DNA]</scope>
    <source>
        <strain evidence="2">CGMCC 4.7131</strain>
    </source>
</reference>
<keyword evidence="2" id="KW-1185">Reference proteome</keyword>
<dbReference type="Proteomes" id="UP001596035">
    <property type="component" value="Unassembled WGS sequence"/>
</dbReference>
<organism evidence="1 2">
    <name type="scientific">Streptomyces atrovirens</name>
    <dbReference type="NCBI Taxonomy" id="285556"/>
    <lineage>
        <taxon>Bacteria</taxon>
        <taxon>Bacillati</taxon>
        <taxon>Actinomycetota</taxon>
        <taxon>Actinomycetes</taxon>
        <taxon>Kitasatosporales</taxon>
        <taxon>Streptomycetaceae</taxon>
        <taxon>Streptomyces</taxon>
    </lineage>
</organism>